<evidence type="ECO:0008006" key="3">
    <source>
        <dbReference type="Google" id="ProtNLM"/>
    </source>
</evidence>
<sequence length="313" mass="35385">MDNQLRSKVLGIQELFEMILHQLPARDVLLAMRVDKHWNDVINDSPSLRCKLFFEPLKNTKADEVASGEDNKDKDANNKATKEEVEANPINTFLFKPKPVTPKGRVRRAFSGELTDCVEYHLAIPLDKLLSHDASITPTWKKMVLGDPAVNEAFIHWSQFDDFTGMRPAHCSDAMWASLQTTGKGQTWVINTTKKGVTMDQLINAHYRLEADTCDKQRGILLVPVVEKMRGGTELETAMEKCRKSNPFRKGWGGEPKDAMLIRYPFDPSTPWAEVVEVPNVPRAIPGSDDTARGRCQGGLRWRGERMLTRTKP</sequence>
<dbReference type="InterPro" id="IPR036047">
    <property type="entry name" value="F-box-like_dom_sf"/>
</dbReference>
<evidence type="ECO:0000313" key="2">
    <source>
        <dbReference type="Proteomes" id="UP001271007"/>
    </source>
</evidence>
<name>A0AAJ0GA60_9PEZI</name>
<proteinExistence type="predicted"/>
<reference evidence="1" key="1">
    <citation type="submission" date="2023-04" db="EMBL/GenBank/DDBJ databases">
        <title>Black Yeasts Isolated from many extreme environments.</title>
        <authorList>
            <person name="Coleine C."/>
            <person name="Stajich J.E."/>
            <person name="Selbmann L."/>
        </authorList>
    </citation>
    <scope>NUCLEOTIDE SEQUENCE</scope>
    <source>
        <strain evidence="1">CCFEE 5312</strain>
    </source>
</reference>
<comment type="caution">
    <text evidence="1">The sequence shown here is derived from an EMBL/GenBank/DDBJ whole genome shotgun (WGS) entry which is preliminary data.</text>
</comment>
<accession>A0AAJ0GA60</accession>
<keyword evidence="2" id="KW-1185">Reference proteome</keyword>
<dbReference type="SUPFAM" id="SSF81383">
    <property type="entry name" value="F-box domain"/>
    <property type="match status" value="1"/>
</dbReference>
<organism evidence="1 2">
    <name type="scientific">Extremus antarcticus</name>
    <dbReference type="NCBI Taxonomy" id="702011"/>
    <lineage>
        <taxon>Eukaryota</taxon>
        <taxon>Fungi</taxon>
        <taxon>Dikarya</taxon>
        <taxon>Ascomycota</taxon>
        <taxon>Pezizomycotina</taxon>
        <taxon>Dothideomycetes</taxon>
        <taxon>Dothideomycetidae</taxon>
        <taxon>Mycosphaerellales</taxon>
        <taxon>Extremaceae</taxon>
        <taxon>Extremus</taxon>
    </lineage>
</organism>
<dbReference type="CDD" id="cd09917">
    <property type="entry name" value="F-box_SF"/>
    <property type="match status" value="1"/>
</dbReference>
<evidence type="ECO:0000313" key="1">
    <source>
        <dbReference type="EMBL" id="KAK3050349.1"/>
    </source>
</evidence>
<dbReference type="Proteomes" id="UP001271007">
    <property type="component" value="Unassembled WGS sequence"/>
</dbReference>
<dbReference type="AlphaFoldDB" id="A0AAJ0GA60"/>
<dbReference type="EMBL" id="JAWDJX010000033">
    <property type="protein sequence ID" value="KAK3050349.1"/>
    <property type="molecule type" value="Genomic_DNA"/>
</dbReference>
<gene>
    <name evidence="1" type="ORF">LTR09_008499</name>
</gene>
<protein>
    <recommendedName>
        <fullName evidence="3">F-box domain-containing protein</fullName>
    </recommendedName>
</protein>